<reference evidence="2 3" key="1">
    <citation type="submission" date="2024-09" db="EMBL/GenBank/DDBJ databases">
        <authorList>
            <person name="Sun Q."/>
            <person name="Mori K."/>
        </authorList>
    </citation>
    <scope>NUCLEOTIDE SEQUENCE [LARGE SCALE GENOMIC DNA]</scope>
    <source>
        <strain evidence="2 3">CCM 7650</strain>
    </source>
</reference>
<evidence type="ECO:0000313" key="2">
    <source>
        <dbReference type="EMBL" id="MFC0264798.1"/>
    </source>
</evidence>
<dbReference type="Proteomes" id="UP001589797">
    <property type="component" value="Unassembled WGS sequence"/>
</dbReference>
<protein>
    <submittedName>
        <fullName evidence="2">DUF6520 family protein</fullName>
    </submittedName>
</protein>
<organism evidence="2 3">
    <name type="scientific">Fontibacter flavus</name>
    <dbReference type="NCBI Taxonomy" id="654838"/>
    <lineage>
        <taxon>Bacteria</taxon>
        <taxon>Pseudomonadati</taxon>
        <taxon>Bacteroidota</taxon>
        <taxon>Cytophagia</taxon>
        <taxon>Cytophagales</taxon>
        <taxon>Cyclobacteriaceae</taxon>
        <taxon>Fontibacter</taxon>
    </lineage>
</organism>
<evidence type="ECO:0000256" key="1">
    <source>
        <dbReference type="SAM" id="SignalP"/>
    </source>
</evidence>
<name>A0ABV6FY33_9BACT</name>
<evidence type="ECO:0000313" key="3">
    <source>
        <dbReference type="Proteomes" id="UP001589797"/>
    </source>
</evidence>
<feature type="signal peptide" evidence="1">
    <location>
        <begin position="1"/>
        <end position="22"/>
    </location>
</feature>
<sequence>MNTLIKRLPLLAFVLAAVFAFAFTKPTLENQNPKFTLINGEWEMVTGQVGVNYRCGENPNVICTAELVDNDPILGEVIEGSEVFGAYIPL</sequence>
<gene>
    <name evidence="2" type="ORF">ACFFIP_19070</name>
</gene>
<keyword evidence="1" id="KW-0732">Signal</keyword>
<dbReference type="RefSeq" id="WP_382389475.1">
    <property type="nucleotide sequence ID" value="NZ_JBHLWI010000090.1"/>
</dbReference>
<dbReference type="Pfam" id="PF20130">
    <property type="entry name" value="DUF6520"/>
    <property type="match status" value="1"/>
</dbReference>
<accession>A0ABV6FY33</accession>
<dbReference type="EMBL" id="JBHLWI010000090">
    <property type="protein sequence ID" value="MFC0264798.1"/>
    <property type="molecule type" value="Genomic_DNA"/>
</dbReference>
<feature type="chain" id="PRO_5046869958" evidence="1">
    <location>
        <begin position="23"/>
        <end position="90"/>
    </location>
</feature>
<keyword evidence="3" id="KW-1185">Reference proteome</keyword>
<proteinExistence type="predicted"/>
<dbReference type="InterPro" id="IPR045391">
    <property type="entry name" value="DUF6520"/>
</dbReference>
<comment type="caution">
    <text evidence="2">The sequence shown here is derived from an EMBL/GenBank/DDBJ whole genome shotgun (WGS) entry which is preliminary data.</text>
</comment>